<dbReference type="InterPro" id="IPR032823">
    <property type="entry name" value="BCA_ABC_TP_C"/>
</dbReference>
<feature type="transmembrane region" description="Helical" evidence="10">
    <location>
        <begin position="73"/>
        <end position="100"/>
    </location>
</feature>
<feature type="transmembrane region" description="Helical" evidence="10">
    <location>
        <begin position="204"/>
        <end position="223"/>
    </location>
</feature>
<evidence type="ECO:0000256" key="9">
    <source>
        <dbReference type="SAM" id="MobiDB-lite"/>
    </source>
</evidence>
<evidence type="ECO:0000256" key="2">
    <source>
        <dbReference type="ARBA" id="ARBA00022448"/>
    </source>
</evidence>
<evidence type="ECO:0000256" key="6">
    <source>
        <dbReference type="ARBA" id="ARBA00022840"/>
    </source>
</evidence>
<feature type="transmembrane region" description="Helical" evidence="10">
    <location>
        <begin position="583"/>
        <end position="599"/>
    </location>
</feature>
<dbReference type="Pfam" id="PF12399">
    <property type="entry name" value="BCA_ABC_TP_C"/>
    <property type="match status" value="1"/>
</dbReference>
<name>A0A1M7PLT5_9ACTN</name>
<feature type="transmembrane region" description="Helical" evidence="10">
    <location>
        <begin position="325"/>
        <end position="344"/>
    </location>
</feature>
<keyword evidence="4 10" id="KW-0812">Transmembrane</keyword>
<dbReference type="GO" id="GO:0015658">
    <property type="term" value="F:branched-chain amino acid transmembrane transporter activity"/>
    <property type="evidence" value="ECO:0007669"/>
    <property type="project" value="InterPro"/>
</dbReference>
<keyword evidence="7 10" id="KW-1133">Transmembrane helix</keyword>
<evidence type="ECO:0000256" key="7">
    <source>
        <dbReference type="ARBA" id="ARBA00022989"/>
    </source>
</evidence>
<dbReference type="PANTHER" id="PTHR45772">
    <property type="entry name" value="CONSERVED COMPONENT OF ABC TRANSPORTER FOR NATURAL AMINO ACIDS-RELATED"/>
    <property type="match status" value="1"/>
</dbReference>
<keyword evidence="2" id="KW-0813">Transport</keyword>
<organism evidence="12 13">
    <name type="scientific">Cryptosporangium aurantiacum</name>
    <dbReference type="NCBI Taxonomy" id="134849"/>
    <lineage>
        <taxon>Bacteria</taxon>
        <taxon>Bacillati</taxon>
        <taxon>Actinomycetota</taxon>
        <taxon>Actinomycetes</taxon>
        <taxon>Cryptosporangiales</taxon>
        <taxon>Cryptosporangiaceae</taxon>
        <taxon>Cryptosporangium</taxon>
    </lineage>
</organism>
<comment type="subcellular location">
    <subcellularLocation>
        <location evidence="1">Cell membrane</location>
        <topology evidence="1">Multi-pass membrane protein</topology>
    </subcellularLocation>
</comment>
<dbReference type="EMBL" id="FRCS01000003">
    <property type="protein sequence ID" value="SHN18207.1"/>
    <property type="molecule type" value="Genomic_DNA"/>
</dbReference>
<feature type="transmembrane region" description="Helical" evidence="10">
    <location>
        <begin position="157"/>
        <end position="175"/>
    </location>
</feature>
<dbReference type="GO" id="GO:0016887">
    <property type="term" value="F:ATP hydrolysis activity"/>
    <property type="evidence" value="ECO:0007669"/>
    <property type="project" value="InterPro"/>
</dbReference>
<feature type="region of interest" description="Disordered" evidence="9">
    <location>
        <begin position="650"/>
        <end position="671"/>
    </location>
</feature>
<accession>A0A1M7PLT5</accession>
<dbReference type="CDD" id="cd06582">
    <property type="entry name" value="TM_PBP1_LivH_like"/>
    <property type="match status" value="1"/>
</dbReference>
<feature type="transmembrane region" description="Helical" evidence="10">
    <location>
        <begin position="480"/>
        <end position="500"/>
    </location>
</feature>
<feature type="transmembrane region" description="Helical" evidence="10">
    <location>
        <begin position="288"/>
        <end position="304"/>
    </location>
</feature>
<dbReference type="PROSITE" id="PS50893">
    <property type="entry name" value="ABC_TRANSPORTER_2"/>
    <property type="match status" value="1"/>
</dbReference>
<gene>
    <name evidence="12" type="ORF">SAMN05443668_103482</name>
</gene>
<feature type="transmembrane region" description="Helical" evidence="10">
    <location>
        <begin position="611"/>
        <end position="636"/>
    </location>
</feature>
<evidence type="ECO:0000256" key="8">
    <source>
        <dbReference type="ARBA" id="ARBA00023136"/>
    </source>
</evidence>
<feature type="transmembrane region" description="Helical" evidence="10">
    <location>
        <begin position="34"/>
        <end position="53"/>
    </location>
</feature>
<dbReference type="InterPro" id="IPR043428">
    <property type="entry name" value="LivM-like"/>
</dbReference>
<evidence type="ECO:0000256" key="1">
    <source>
        <dbReference type="ARBA" id="ARBA00004651"/>
    </source>
</evidence>
<dbReference type="Pfam" id="PF00005">
    <property type="entry name" value="ABC_tran"/>
    <property type="match status" value="1"/>
</dbReference>
<dbReference type="AlphaFoldDB" id="A0A1M7PLT5"/>
<dbReference type="GO" id="GO:0005524">
    <property type="term" value="F:ATP binding"/>
    <property type="evidence" value="ECO:0007669"/>
    <property type="project" value="UniProtKB-KW"/>
</dbReference>
<evidence type="ECO:0000313" key="12">
    <source>
        <dbReference type="EMBL" id="SHN18207.1"/>
    </source>
</evidence>
<proteinExistence type="predicted"/>
<keyword evidence="13" id="KW-1185">Reference proteome</keyword>
<dbReference type="RefSeq" id="WP_073256537.1">
    <property type="nucleotide sequence ID" value="NZ_FRCS01000003.1"/>
</dbReference>
<dbReference type="STRING" id="134849.SAMN05443668_103482"/>
<feature type="transmembrane region" description="Helical" evidence="10">
    <location>
        <begin position="559"/>
        <end position="576"/>
    </location>
</feature>
<evidence type="ECO:0000256" key="5">
    <source>
        <dbReference type="ARBA" id="ARBA00022741"/>
    </source>
</evidence>
<keyword evidence="8 10" id="KW-0472">Membrane</keyword>
<feature type="transmembrane region" description="Helical" evidence="10">
    <location>
        <begin position="531"/>
        <end position="553"/>
    </location>
</feature>
<evidence type="ECO:0000256" key="3">
    <source>
        <dbReference type="ARBA" id="ARBA00022475"/>
    </source>
</evidence>
<feature type="transmembrane region" description="Helical" evidence="10">
    <location>
        <begin position="402"/>
        <end position="420"/>
    </location>
</feature>
<reference evidence="12 13" key="1">
    <citation type="submission" date="2016-11" db="EMBL/GenBank/DDBJ databases">
        <authorList>
            <person name="Jaros S."/>
            <person name="Januszkiewicz K."/>
            <person name="Wedrychowicz H."/>
        </authorList>
    </citation>
    <scope>NUCLEOTIDE SEQUENCE [LARGE SCALE GENOMIC DNA]</scope>
    <source>
        <strain evidence="12 13">DSM 46144</strain>
    </source>
</reference>
<keyword evidence="5" id="KW-0547">Nucleotide-binding</keyword>
<dbReference type="InterPro" id="IPR001851">
    <property type="entry name" value="ABC_transp_permease"/>
</dbReference>
<evidence type="ECO:0000256" key="4">
    <source>
        <dbReference type="ARBA" id="ARBA00022692"/>
    </source>
</evidence>
<protein>
    <submittedName>
        <fullName evidence="12">ABC-type branched-chain amino acid transport system, ATPase component</fullName>
    </submittedName>
</protein>
<dbReference type="InterPro" id="IPR027417">
    <property type="entry name" value="P-loop_NTPase"/>
</dbReference>
<evidence type="ECO:0000256" key="10">
    <source>
        <dbReference type="SAM" id="Phobius"/>
    </source>
</evidence>
<dbReference type="SMART" id="SM00382">
    <property type="entry name" value="AAA"/>
    <property type="match status" value="1"/>
</dbReference>
<dbReference type="SUPFAM" id="SSF52540">
    <property type="entry name" value="P-loop containing nucleoside triphosphate hydrolases"/>
    <property type="match status" value="1"/>
</dbReference>
<feature type="transmembrane region" description="Helical" evidence="10">
    <location>
        <begin position="350"/>
        <end position="372"/>
    </location>
</feature>
<evidence type="ECO:0000259" key="11">
    <source>
        <dbReference type="PROSITE" id="PS50893"/>
    </source>
</evidence>
<dbReference type="CDD" id="cd03219">
    <property type="entry name" value="ABC_Mj1267_LivG_branched"/>
    <property type="match status" value="1"/>
</dbReference>
<dbReference type="GO" id="GO:0005886">
    <property type="term" value="C:plasma membrane"/>
    <property type="evidence" value="ECO:0007669"/>
    <property type="project" value="UniProtKB-SubCell"/>
</dbReference>
<dbReference type="PROSITE" id="PS00211">
    <property type="entry name" value="ABC_TRANSPORTER_1"/>
    <property type="match status" value="1"/>
</dbReference>
<feature type="transmembrane region" description="Helical" evidence="10">
    <location>
        <begin position="6"/>
        <end position="27"/>
    </location>
</feature>
<sequence length="917" mass="94981">MSQHLVFLALGLGNGAVFGALALALVLTYRSSGVINFATGSIALLGAYVYAFLRDGQLLVLIPGLPRTLDLGTQLGLVPAMVIAVAATALLGLVLYLLVFRPLRNAPPVAKAVASLGVSLVITALIAVRMGTTAVAVEPIFATDLWTVGAVRVPADRVYLAVTVLVLAVGLAAAFRFTRFGLVTRAAAESEKGAYLSGVSPDRVAAYNWVISSGIAGLAGILIAPIVPLIPVSYTLFIVPALAAAILSRFQWVFWAVPAGLAIGMLQSEAQYLQTSVSWMPKSGVPELVPLALILLVLVVRARPLPGRGAVIVQTLGRAPRPRRLLLPTVLPAVVAALAVVLLTDQWRNGLISTFIFGVIALSVVVVTGFAGQVSVAQLPLAGTAAFLLAPIADRFGVPFPIAPVLAALGAVVIGVVIGLPALRIRGLTVAVVTLALAFALEALWFRNTALVGADGLTVPSPTLFGLDLGVGAGAAFPRVQFGLLCLVVLAIVAVGVARLRTSRLGSQMLAIRANERAAAAAGVDVVRVKLVAFALGAFIAGIGGALLAYKFGTVTFDPYTAILGLTFFGAVYLAGITSVSGGLLAGVTAVSGIFYTLVHDLLGTGLWYEVIAATLLVLTVIVNPEGIVGPAHALLERRRLRRTAEPLVDPAAAPADQPESPEPEVPAPAADLGEPLLTVRDLTVRYGGVVAVDGFSLDVPRGSIVGLIGPNGAGKTTAIDAISGFAVASGSVSLGGHSLDGLRPHQRIRAGLGRTFQAIELYGDLSVRENVVVGLTARARSHRQAQERLAETLDTLGLTALADRPAGELSQGQRQLVSIARALVGNPQVLLLDEPAGGLDTAESHWLGERLRDLRAAGVTILMVEHDMSLVLSLCDQITVLDFGTVIASGPPETIRTHPRVVEAYLGSAHAEEVSA</sequence>
<dbReference type="OrthoDB" id="9805514at2"/>
<dbReference type="InterPro" id="IPR003439">
    <property type="entry name" value="ABC_transporter-like_ATP-bd"/>
</dbReference>
<feature type="transmembrane region" description="Helical" evidence="10">
    <location>
        <begin position="427"/>
        <end position="446"/>
    </location>
</feature>
<feature type="transmembrane region" description="Helical" evidence="10">
    <location>
        <begin position="112"/>
        <end position="137"/>
    </location>
</feature>
<dbReference type="InterPro" id="IPR051120">
    <property type="entry name" value="ABC_AA/LPS_Transport"/>
</dbReference>
<dbReference type="Gene3D" id="3.40.50.300">
    <property type="entry name" value="P-loop containing nucleotide triphosphate hydrolases"/>
    <property type="match status" value="1"/>
</dbReference>
<dbReference type="CDD" id="cd06581">
    <property type="entry name" value="TM_PBP1_LivM_like"/>
    <property type="match status" value="1"/>
</dbReference>
<dbReference type="InterPro" id="IPR017871">
    <property type="entry name" value="ABC_transporter-like_CS"/>
</dbReference>
<keyword evidence="6" id="KW-0067">ATP-binding</keyword>
<evidence type="ECO:0000313" key="13">
    <source>
        <dbReference type="Proteomes" id="UP000184440"/>
    </source>
</evidence>
<keyword evidence="3" id="KW-1003">Cell membrane</keyword>
<dbReference type="PANTHER" id="PTHR45772:SF9">
    <property type="entry name" value="CONSERVED COMPONENT OF ABC TRANSPORTER FOR NATURAL AMINO ACIDS"/>
    <property type="match status" value="1"/>
</dbReference>
<dbReference type="Pfam" id="PF02653">
    <property type="entry name" value="BPD_transp_2"/>
    <property type="match status" value="2"/>
</dbReference>
<dbReference type="InterPro" id="IPR003593">
    <property type="entry name" value="AAA+_ATPase"/>
</dbReference>
<dbReference type="Proteomes" id="UP000184440">
    <property type="component" value="Unassembled WGS sequence"/>
</dbReference>
<feature type="transmembrane region" description="Helical" evidence="10">
    <location>
        <begin position="252"/>
        <end position="268"/>
    </location>
</feature>
<feature type="domain" description="ABC transporter" evidence="11">
    <location>
        <begin position="678"/>
        <end position="909"/>
    </location>
</feature>